<proteinExistence type="inferred from homology"/>
<dbReference type="InterPro" id="IPR020094">
    <property type="entry name" value="TruA/RsuA/RluB/E/F_N"/>
</dbReference>
<dbReference type="AlphaFoldDB" id="A0A926I0J2"/>
<feature type="domain" description="Pseudouridine synthase I TruA alpha/beta" evidence="8">
    <location>
        <begin position="157"/>
        <end position="254"/>
    </location>
</feature>
<evidence type="ECO:0000313" key="10">
    <source>
        <dbReference type="Proteomes" id="UP000653127"/>
    </source>
</evidence>
<dbReference type="PANTHER" id="PTHR11142">
    <property type="entry name" value="PSEUDOURIDYLATE SYNTHASE"/>
    <property type="match status" value="1"/>
</dbReference>
<dbReference type="Pfam" id="PF01416">
    <property type="entry name" value="PseudoU_synth_1"/>
    <property type="match status" value="2"/>
</dbReference>
<dbReference type="GO" id="GO:0003723">
    <property type="term" value="F:RNA binding"/>
    <property type="evidence" value="ECO:0007669"/>
    <property type="project" value="InterPro"/>
</dbReference>
<name>A0A926I0J2_9FIRM</name>
<sequence>MYDERQGETAIRNIKLILCYRGTGYLGFQVQPGGITICEAVQDAIERIFGVRYDVKGCSRTDSGVHANRYCLNFRTDSDLPTWRIKRGLNAVLPGDIAVLEAEDAPEEFHARYSCKGKRYVYKIWNSEVRNPFLTGLTYHYFRPIDLERARQVCGFFVGRHDFAAFCGSKNTKEDTVRTIYACDMRRSGDLVEFFVEGDGFLYNMVRILVGTVLAVNENRLDVRDLPRMMELGVRRVECRTMPACGLYLDEVFYQDRSE</sequence>
<evidence type="ECO:0000256" key="5">
    <source>
        <dbReference type="PIRSR" id="PIRSR001430-1"/>
    </source>
</evidence>
<evidence type="ECO:0000256" key="2">
    <source>
        <dbReference type="ARBA" id="ARBA00022694"/>
    </source>
</evidence>
<comment type="function">
    <text evidence="4">Formation of pseudouridine at positions 38, 39 and 40 in the anticodon stem and loop of transfer RNAs.</text>
</comment>
<comment type="subunit">
    <text evidence="4">Homodimer.</text>
</comment>
<dbReference type="PANTHER" id="PTHR11142:SF0">
    <property type="entry name" value="TRNA PSEUDOURIDINE SYNTHASE-LIKE 1"/>
    <property type="match status" value="1"/>
</dbReference>
<accession>A0A926I0J2</accession>
<dbReference type="HAMAP" id="MF_00171">
    <property type="entry name" value="TruA"/>
    <property type="match status" value="1"/>
</dbReference>
<evidence type="ECO:0000256" key="3">
    <source>
        <dbReference type="ARBA" id="ARBA00023235"/>
    </source>
</evidence>
<dbReference type="CDD" id="cd02570">
    <property type="entry name" value="PseudoU_synth_EcTruA"/>
    <property type="match status" value="1"/>
</dbReference>
<keyword evidence="10" id="KW-1185">Reference proteome</keyword>
<feature type="binding site" evidence="4 6">
    <location>
        <position position="120"/>
    </location>
    <ligand>
        <name>substrate</name>
    </ligand>
</feature>
<dbReference type="InterPro" id="IPR020095">
    <property type="entry name" value="PsdUridine_synth_TruA_C"/>
</dbReference>
<evidence type="ECO:0000256" key="7">
    <source>
        <dbReference type="RuleBase" id="RU003792"/>
    </source>
</evidence>
<keyword evidence="3 4" id="KW-0413">Isomerase</keyword>
<protein>
    <recommendedName>
        <fullName evidence="4">tRNA pseudouridine synthase A</fullName>
        <ecNumber evidence="4">5.4.99.12</ecNumber>
    </recommendedName>
    <alternativeName>
        <fullName evidence="4">tRNA pseudouridine(38-40) synthase</fullName>
    </alternativeName>
    <alternativeName>
        <fullName evidence="4">tRNA pseudouridylate synthase I</fullName>
    </alternativeName>
    <alternativeName>
        <fullName evidence="4">tRNA-uridine isomerase I</fullName>
    </alternativeName>
</protein>
<reference evidence="9" key="1">
    <citation type="submission" date="2020-08" db="EMBL/GenBank/DDBJ databases">
        <title>Genome public.</title>
        <authorList>
            <person name="Liu C."/>
            <person name="Sun Q."/>
        </authorList>
    </citation>
    <scope>NUCLEOTIDE SEQUENCE</scope>
    <source>
        <strain evidence="9">NSJ-31</strain>
    </source>
</reference>
<dbReference type="RefSeq" id="WP_249283141.1">
    <property type="nucleotide sequence ID" value="NZ_JACRST010000013.1"/>
</dbReference>
<dbReference type="NCBIfam" id="TIGR00071">
    <property type="entry name" value="hisT_truA"/>
    <property type="match status" value="1"/>
</dbReference>
<dbReference type="SUPFAM" id="SSF55120">
    <property type="entry name" value="Pseudouridine synthase"/>
    <property type="match status" value="1"/>
</dbReference>
<comment type="similarity">
    <text evidence="1 4 7">Belongs to the tRNA pseudouridine synthase TruA family.</text>
</comment>
<evidence type="ECO:0000256" key="6">
    <source>
        <dbReference type="PIRSR" id="PIRSR001430-2"/>
    </source>
</evidence>
<dbReference type="EMBL" id="JACRST010000013">
    <property type="protein sequence ID" value="MBC8547067.1"/>
    <property type="molecule type" value="Genomic_DNA"/>
</dbReference>
<comment type="caution">
    <text evidence="4">Lacks conserved residue(s) required for the propagation of feature annotation.</text>
</comment>
<dbReference type="Gene3D" id="3.30.70.660">
    <property type="entry name" value="Pseudouridine synthase I, catalytic domain, C-terminal subdomain"/>
    <property type="match status" value="1"/>
</dbReference>
<evidence type="ECO:0000256" key="4">
    <source>
        <dbReference type="HAMAP-Rule" id="MF_00171"/>
    </source>
</evidence>
<comment type="caution">
    <text evidence="9">The sequence shown here is derived from an EMBL/GenBank/DDBJ whole genome shotgun (WGS) entry which is preliminary data.</text>
</comment>
<dbReference type="GO" id="GO:0031119">
    <property type="term" value="P:tRNA pseudouridine synthesis"/>
    <property type="evidence" value="ECO:0007669"/>
    <property type="project" value="UniProtKB-UniRule"/>
</dbReference>
<dbReference type="Gene3D" id="3.30.70.580">
    <property type="entry name" value="Pseudouridine synthase I, catalytic domain, N-terminal subdomain"/>
    <property type="match status" value="1"/>
</dbReference>
<dbReference type="InterPro" id="IPR001406">
    <property type="entry name" value="PsdUridine_synth_TruA"/>
</dbReference>
<feature type="domain" description="Pseudouridine synthase I TruA alpha/beta" evidence="8">
    <location>
        <begin position="20"/>
        <end position="114"/>
    </location>
</feature>
<dbReference type="InterPro" id="IPR020097">
    <property type="entry name" value="PsdUridine_synth_TruA_a/b_dom"/>
</dbReference>
<feature type="active site" description="Nucleophile" evidence="4 5">
    <location>
        <position position="62"/>
    </location>
</feature>
<gene>
    <name evidence="4 9" type="primary">truA</name>
    <name evidence="9" type="ORF">H8711_09005</name>
</gene>
<dbReference type="Proteomes" id="UP000653127">
    <property type="component" value="Unassembled WGS sequence"/>
</dbReference>
<evidence type="ECO:0000256" key="1">
    <source>
        <dbReference type="ARBA" id="ARBA00009375"/>
    </source>
</evidence>
<dbReference type="GO" id="GO:0160147">
    <property type="term" value="F:tRNA pseudouridine(38-40) synthase activity"/>
    <property type="evidence" value="ECO:0007669"/>
    <property type="project" value="UniProtKB-EC"/>
</dbReference>
<keyword evidence="2 4" id="KW-0819">tRNA processing</keyword>
<dbReference type="PIRSF" id="PIRSF001430">
    <property type="entry name" value="tRNA_psdUrid_synth"/>
    <property type="match status" value="1"/>
</dbReference>
<comment type="catalytic activity">
    <reaction evidence="4 7">
        <text>uridine(38/39/40) in tRNA = pseudouridine(38/39/40) in tRNA</text>
        <dbReference type="Rhea" id="RHEA:22376"/>
        <dbReference type="Rhea" id="RHEA-COMP:10085"/>
        <dbReference type="Rhea" id="RHEA-COMP:10087"/>
        <dbReference type="ChEBI" id="CHEBI:65314"/>
        <dbReference type="ChEBI" id="CHEBI:65315"/>
        <dbReference type="EC" id="5.4.99.12"/>
    </reaction>
</comment>
<organism evidence="9 10">
    <name type="scientific">Ligaoa zhengdingensis</name>
    <dbReference type="NCBI Taxonomy" id="2763658"/>
    <lineage>
        <taxon>Bacteria</taxon>
        <taxon>Bacillati</taxon>
        <taxon>Bacillota</taxon>
        <taxon>Clostridia</taxon>
        <taxon>Eubacteriales</taxon>
        <taxon>Oscillospiraceae</taxon>
        <taxon>Ligaoa</taxon>
    </lineage>
</organism>
<dbReference type="InterPro" id="IPR020103">
    <property type="entry name" value="PsdUridine_synth_cat_dom_sf"/>
</dbReference>
<dbReference type="EC" id="5.4.99.12" evidence="4"/>
<evidence type="ECO:0000313" key="9">
    <source>
        <dbReference type="EMBL" id="MBC8547067.1"/>
    </source>
</evidence>
<evidence type="ECO:0000259" key="8">
    <source>
        <dbReference type="Pfam" id="PF01416"/>
    </source>
</evidence>